<evidence type="ECO:0000256" key="1">
    <source>
        <dbReference type="ARBA" id="ARBA00023002"/>
    </source>
</evidence>
<dbReference type="Gene3D" id="3.30.70.2450">
    <property type="match status" value="1"/>
</dbReference>
<feature type="domain" description="FAD-binding" evidence="2">
    <location>
        <begin position="21"/>
        <end position="355"/>
    </location>
</feature>
<protein>
    <submittedName>
        <fullName evidence="3">3-(3-hydroxy-phenyl)propionate hydroxylase</fullName>
    </submittedName>
</protein>
<dbReference type="AlphaFoldDB" id="A0A560HIK5"/>
<evidence type="ECO:0000259" key="2">
    <source>
        <dbReference type="Pfam" id="PF01494"/>
    </source>
</evidence>
<dbReference type="PANTHER" id="PTHR43476">
    <property type="entry name" value="3-(3-HYDROXY-PHENYL)PROPIONATE/3-HYDROXYCINNAMIC ACID HYDROXYLASE"/>
    <property type="match status" value="1"/>
</dbReference>
<keyword evidence="1" id="KW-0560">Oxidoreductase</keyword>
<evidence type="ECO:0000313" key="4">
    <source>
        <dbReference type="Proteomes" id="UP000318050"/>
    </source>
</evidence>
<gene>
    <name evidence="3" type="ORF">FBZ92_1596</name>
</gene>
<dbReference type="InterPro" id="IPR036188">
    <property type="entry name" value="FAD/NAD-bd_sf"/>
</dbReference>
<dbReference type="PANTHER" id="PTHR43476:SF3">
    <property type="entry name" value="FAD-BINDING MONOOXYGENASE"/>
    <property type="match status" value="1"/>
</dbReference>
<dbReference type="SUPFAM" id="SSF51905">
    <property type="entry name" value="FAD/NAD(P)-binding domain"/>
    <property type="match status" value="1"/>
</dbReference>
<dbReference type="GO" id="GO:0008688">
    <property type="term" value="F:3-(3-hydroxyphenyl)propionate hydroxylase activity"/>
    <property type="evidence" value="ECO:0007669"/>
    <property type="project" value="TreeGrafter"/>
</dbReference>
<dbReference type="GO" id="GO:0071949">
    <property type="term" value="F:FAD binding"/>
    <property type="evidence" value="ECO:0007669"/>
    <property type="project" value="InterPro"/>
</dbReference>
<dbReference type="PRINTS" id="PR00420">
    <property type="entry name" value="RNGMNOXGNASE"/>
</dbReference>
<evidence type="ECO:0000313" key="3">
    <source>
        <dbReference type="EMBL" id="TWB46285.1"/>
    </source>
</evidence>
<dbReference type="NCBIfam" id="NF004829">
    <property type="entry name" value="PRK06183.1-3"/>
    <property type="match status" value="1"/>
</dbReference>
<dbReference type="Gene3D" id="3.40.30.120">
    <property type="match status" value="1"/>
</dbReference>
<dbReference type="InterPro" id="IPR002938">
    <property type="entry name" value="FAD-bd"/>
</dbReference>
<comment type="caution">
    <text evidence="3">The sequence shown here is derived from an EMBL/GenBank/DDBJ whole genome shotgun (WGS) entry which is preliminary data.</text>
</comment>
<sequence>MDTAIAPPFRSGNGRLIADHYPVVVVGGGPTGLTLANLLARYGTRALLVERNPTTVQEPRAVSIDDESLRTMQAAGVITTVMSHVVAGYGSEYYTPSGRLFLKVEPSEQPYGYPRRNAFRQPTFEAQLREALATVPTVDMLFGWALDSFVQDDRQVTLELSNADGERRWIRADYLVGADGARSSIRTALGLGLDGETFQEKWLIVDLENSPAPSRETLVFCDTRRPCIALPGPNGTRRFEFKLLPGESPEAMVVQDTVDALLASHGAHPDSRICRKTVYTFHARLAPQWSSGRVYLAGDACHLTPPFAGQGMNSGIRDAHNLAWKLAWVTAGRMPRQLLDTYEPERREHVREMIELALRMGRIMGPRNRLVGFLTQNAFRLLGLWPRARDYFAQMKYKPKPRFKDGFVIADGQPARTTMVGRLLPQPVVGTASHGPVLLDHVLGDGFALIGLTNDIESLARIARLPAIANLRPKVVAVSTAGPFCPEQEGVERITDPAGILRAAVGGERDCVLLVRPDRYVFAMFKLNEDEAFSRQLASVFEART</sequence>
<organism evidence="3 4">
    <name type="scientific">Nitrospirillum amazonense</name>
    <dbReference type="NCBI Taxonomy" id="28077"/>
    <lineage>
        <taxon>Bacteria</taxon>
        <taxon>Pseudomonadati</taxon>
        <taxon>Pseudomonadota</taxon>
        <taxon>Alphaproteobacteria</taxon>
        <taxon>Rhodospirillales</taxon>
        <taxon>Azospirillaceae</taxon>
        <taxon>Nitrospirillum</taxon>
    </lineage>
</organism>
<proteinExistence type="predicted"/>
<reference evidence="3 4" key="1">
    <citation type="submission" date="2019-06" db="EMBL/GenBank/DDBJ databases">
        <title>Genomic Encyclopedia of Type Strains, Phase IV (KMG-V): Genome sequencing to study the core and pangenomes of soil and plant-associated prokaryotes.</title>
        <authorList>
            <person name="Whitman W."/>
        </authorList>
    </citation>
    <scope>NUCLEOTIDE SEQUENCE [LARGE SCALE GENOMIC DNA]</scope>
    <source>
        <strain evidence="3 4">BR 11140</strain>
    </source>
</reference>
<dbReference type="Gene3D" id="3.50.50.60">
    <property type="entry name" value="FAD/NAD(P)-binding domain"/>
    <property type="match status" value="1"/>
</dbReference>
<dbReference type="GO" id="GO:0019622">
    <property type="term" value="P:3-(3-hydroxy)phenylpropionate catabolic process"/>
    <property type="evidence" value="ECO:0007669"/>
    <property type="project" value="TreeGrafter"/>
</dbReference>
<dbReference type="Pfam" id="PF01494">
    <property type="entry name" value="FAD_binding_3"/>
    <property type="match status" value="1"/>
</dbReference>
<dbReference type="NCBIfam" id="NF004831">
    <property type="entry name" value="PRK06183.1-5"/>
    <property type="match status" value="1"/>
</dbReference>
<dbReference type="EMBL" id="VITT01000059">
    <property type="protein sequence ID" value="TWB46285.1"/>
    <property type="molecule type" value="Genomic_DNA"/>
</dbReference>
<dbReference type="InterPro" id="IPR050631">
    <property type="entry name" value="PheA/TfdB_FAD_monoxygenase"/>
</dbReference>
<accession>A0A560HIK5</accession>
<name>A0A560HIK5_9PROT</name>
<dbReference type="Proteomes" id="UP000318050">
    <property type="component" value="Unassembled WGS sequence"/>
</dbReference>